<evidence type="ECO:0000313" key="1">
    <source>
        <dbReference type="EMBL" id="SFM77809.1"/>
    </source>
</evidence>
<keyword evidence="2" id="KW-1185">Reference proteome</keyword>
<dbReference type="AlphaFoldDB" id="A0A1I4TM60"/>
<dbReference type="SUPFAM" id="SSF55961">
    <property type="entry name" value="Bet v1-like"/>
    <property type="match status" value="1"/>
</dbReference>
<protein>
    <recommendedName>
        <fullName evidence="3">Ribosome association toxin PasT (RatA) of the RatAB toxin-antitoxin module</fullName>
    </recommendedName>
</protein>
<organism evidence="1 2">
    <name type="scientific">Marinobacter zhejiangensis</name>
    <dbReference type="NCBI Taxonomy" id="488535"/>
    <lineage>
        <taxon>Bacteria</taxon>
        <taxon>Pseudomonadati</taxon>
        <taxon>Pseudomonadota</taxon>
        <taxon>Gammaproteobacteria</taxon>
        <taxon>Pseudomonadales</taxon>
        <taxon>Marinobacteraceae</taxon>
        <taxon>Marinobacter</taxon>
    </lineage>
</organism>
<dbReference type="EMBL" id="FOUE01000008">
    <property type="protein sequence ID" value="SFM77809.1"/>
    <property type="molecule type" value="Genomic_DNA"/>
</dbReference>
<evidence type="ECO:0000313" key="2">
    <source>
        <dbReference type="Proteomes" id="UP000198519"/>
    </source>
</evidence>
<gene>
    <name evidence="1" type="ORF">SAMN04487963_3665</name>
</gene>
<dbReference type="Proteomes" id="UP000198519">
    <property type="component" value="Unassembled WGS sequence"/>
</dbReference>
<sequence length="153" mass="16572">MAITVAIELSRDFEIPGAYNDVFELLADVPRSASHFPKVDQLVDLGGNAFRWEMEKIGIDKHAIQSIYACTYSADADSGSITWVPVKGEGNGVVSGSWALTANGDNATTAKFRTKAELTLPLPGLLKLAISPVIKHEFNSLVDTYISNLQKAF</sequence>
<dbReference type="STRING" id="488535.SAMN04487963_3665"/>
<dbReference type="CDD" id="cd07819">
    <property type="entry name" value="SRPBCC_2"/>
    <property type="match status" value="1"/>
</dbReference>
<dbReference type="OrthoDB" id="8903592at2"/>
<evidence type="ECO:0008006" key="3">
    <source>
        <dbReference type="Google" id="ProtNLM"/>
    </source>
</evidence>
<proteinExistence type="predicted"/>
<dbReference type="RefSeq" id="WP_092026651.1">
    <property type="nucleotide sequence ID" value="NZ_FOUE01000008.1"/>
</dbReference>
<dbReference type="Gene3D" id="3.30.530.20">
    <property type="match status" value="1"/>
</dbReference>
<dbReference type="InterPro" id="IPR023393">
    <property type="entry name" value="START-like_dom_sf"/>
</dbReference>
<accession>A0A1I4TM60</accession>
<name>A0A1I4TM60_9GAMM</name>
<reference evidence="2" key="1">
    <citation type="submission" date="2016-10" db="EMBL/GenBank/DDBJ databases">
        <authorList>
            <person name="Varghese N."/>
            <person name="Submissions S."/>
        </authorList>
    </citation>
    <scope>NUCLEOTIDE SEQUENCE [LARGE SCALE GENOMIC DNA]</scope>
    <source>
        <strain evidence="2">CGMCC 1.7061</strain>
    </source>
</reference>